<dbReference type="EMBL" id="CAADEZ010000049">
    <property type="protein sequence ID" value="VFJ47620.1"/>
    <property type="molecule type" value="Genomic_DNA"/>
</dbReference>
<gene>
    <name evidence="1" type="ORF">BECKFM1743A_GA0114220_1004911</name>
    <name evidence="3" type="ORF">BECKFM1743B_GA0114221_1004911</name>
    <name evidence="2" type="ORF">BECKFM1743C_GA0114222_101084</name>
</gene>
<protein>
    <recommendedName>
        <fullName evidence="4">PIN domain-containing protein</fullName>
    </recommendedName>
</protein>
<evidence type="ECO:0000313" key="3">
    <source>
        <dbReference type="EMBL" id="VFK07719.1"/>
    </source>
</evidence>
<proteinExistence type="predicted"/>
<evidence type="ECO:0008006" key="4">
    <source>
        <dbReference type="Google" id="ProtNLM"/>
    </source>
</evidence>
<accession>A0A450SGX1</accession>
<sequence length="110" mass="12252">MRGAIIRKIIANHGIPEEYPEDALHIALAAIGGVDFVVTWNFAHINNPFTRIRIRETIESQGLICPQIVSTVTIPVSLDACWVQRPPDDRLQPRTNLEAEAIAAVPYLIE</sequence>
<reference evidence="2" key="1">
    <citation type="submission" date="2019-02" db="EMBL/GenBank/DDBJ databases">
        <authorList>
            <person name="Gruber-Vodicka R. H."/>
            <person name="Seah K. B. B."/>
        </authorList>
    </citation>
    <scope>NUCLEOTIDE SEQUENCE</scope>
    <source>
        <strain evidence="1">BECK_BZ163</strain>
        <strain evidence="3">BECK_BZ164</strain>
        <strain evidence="2">BECK_BZ165</strain>
    </source>
</reference>
<organism evidence="2">
    <name type="scientific">Candidatus Kentrum sp. FM</name>
    <dbReference type="NCBI Taxonomy" id="2126340"/>
    <lineage>
        <taxon>Bacteria</taxon>
        <taxon>Pseudomonadati</taxon>
        <taxon>Pseudomonadota</taxon>
        <taxon>Gammaproteobacteria</taxon>
        <taxon>Candidatus Kentrum</taxon>
    </lineage>
</organism>
<dbReference type="EMBL" id="CAADFA010000108">
    <property type="protein sequence ID" value="VFJ52367.1"/>
    <property type="molecule type" value="Genomic_DNA"/>
</dbReference>
<evidence type="ECO:0000313" key="1">
    <source>
        <dbReference type="EMBL" id="VFJ47620.1"/>
    </source>
</evidence>
<name>A0A450SGX1_9GAMM</name>
<dbReference type="EMBL" id="CAADFL010000049">
    <property type="protein sequence ID" value="VFK07719.1"/>
    <property type="molecule type" value="Genomic_DNA"/>
</dbReference>
<dbReference type="AlphaFoldDB" id="A0A450SGX1"/>
<evidence type="ECO:0000313" key="2">
    <source>
        <dbReference type="EMBL" id="VFJ52367.1"/>
    </source>
</evidence>